<evidence type="ECO:0000313" key="2">
    <source>
        <dbReference type="EMBL" id="SSA34796.1"/>
    </source>
</evidence>
<organism evidence="2 3">
    <name type="scientific">Branchiibius hedensis</name>
    <dbReference type="NCBI Taxonomy" id="672460"/>
    <lineage>
        <taxon>Bacteria</taxon>
        <taxon>Bacillati</taxon>
        <taxon>Actinomycetota</taxon>
        <taxon>Actinomycetes</taxon>
        <taxon>Micrococcales</taxon>
        <taxon>Dermacoccaceae</taxon>
        <taxon>Branchiibius</taxon>
    </lineage>
</organism>
<dbReference type="Gene3D" id="3.40.1740.10">
    <property type="entry name" value="VC0467-like"/>
    <property type="match status" value="1"/>
</dbReference>
<proteinExistence type="inferred from homology"/>
<gene>
    <name evidence="2" type="ORF">SAMN04489750_2124</name>
</gene>
<accession>A0A2Y8ZTH1</accession>
<dbReference type="Proteomes" id="UP000250028">
    <property type="component" value="Unassembled WGS sequence"/>
</dbReference>
<dbReference type="Pfam" id="PF02622">
    <property type="entry name" value="DUF179"/>
    <property type="match status" value="1"/>
</dbReference>
<dbReference type="PANTHER" id="PTHR30327">
    <property type="entry name" value="UNCHARACTERIZED PROTEIN YQGE"/>
    <property type="match status" value="1"/>
</dbReference>
<dbReference type="SUPFAM" id="SSF143456">
    <property type="entry name" value="VC0467-like"/>
    <property type="match status" value="1"/>
</dbReference>
<dbReference type="AlphaFoldDB" id="A0A2Y8ZTH1"/>
<dbReference type="PANTHER" id="PTHR30327:SF1">
    <property type="entry name" value="UPF0301 PROTEIN YQGE"/>
    <property type="match status" value="1"/>
</dbReference>
<name>A0A2Y8ZTH1_9MICO</name>
<evidence type="ECO:0000256" key="1">
    <source>
        <dbReference type="ARBA" id="ARBA00009600"/>
    </source>
</evidence>
<comment type="similarity">
    <text evidence="1">Belongs to the UPF0301 (AlgH) family.</text>
</comment>
<keyword evidence="3" id="KW-1185">Reference proteome</keyword>
<dbReference type="InterPro" id="IPR003774">
    <property type="entry name" value="AlgH-like"/>
</dbReference>
<dbReference type="OrthoDB" id="9807486at2"/>
<sequence length="208" mass="22386">MDPLTGRLLIAVPRVRHEQLPAVGAGDDGLLQVDQITEVDEDNVFERSVVLILHHDHEGAHGLILNRPLAAEVDAVLPGWQDHVTAPDTIFQGGPVSLDTALGLVAIPGDDESIGIKRLFGDVALVDLDAPPAVVMPEVGALRIFAGYAGWEPDQLEDEIQAGAWYVVDAHTDDAFTTRPHDLWACVARRQRSTVAFVSSFPGDPALN</sequence>
<dbReference type="RefSeq" id="WP_109685638.1">
    <property type="nucleotide sequence ID" value="NZ_QGDN01000001.1"/>
</dbReference>
<evidence type="ECO:0000313" key="3">
    <source>
        <dbReference type="Proteomes" id="UP000250028"/>
    </source>
</evidence>
<reference evidence="3" key="1">
    <citation type="submission" date="2016-10" db="EMBL/GenBank/DDBJ databases">
        <authorList>
            <person name="Varghese N."/>
            <person name="Submissions S."/>
        </authorList>
    </citation>
    <scope>NUCLEOTIDE SEQUENCE [LARGE SCALE GENOMIC DNA]</scope>
    <source>
        <strain evidence="3">DSM 22951</strain>
    </source>
</reference>
<protein>
    <submittedName>
        <fullName evidence="2">Putative transcriptional regulator</fullName>
    </submittedName>
</protein>
<dbReference type="GO" id="GO:0005829">
    <property type="term" value="C:cytosol"/>
    <property type="evidence" value="ECO:0007669"/>
    <property type="project" value="TreeGrafter"/>
</dbReference>
<dbReference type="EMBL" id="UESZ01000001">
    <property type="protein sequence ID" value="SSA34796.1"/>
    <property type="molecule type" value="Genomic_DNA"/>
</dbReference>